<comment type="caution">
    <text evidence="4">The sequence shown here is derived from an EMBL/GenBank/DDBJ whole genome shotgun (WGS) entry which is preliminary data.</text>
</comment>
<keyword evidence="1" id="KW-0808">Transferase</keyword>
<evidence type="ECO:0000256" key="1">
    <source>
        <dbReference type="ARBA" id="ARBA00022679"/>
    </source>
</evidence>
<gene>
    <name evidence="4" type="ORF">HMPREF0083_01204</name>
</gene>
<dbReference type="Pfam" id="PF13427">
    <property type="entry name" value="AadA_C"/>
    <property type="match status" value="1"/>
</dbReference>
<evidence type="ECO:0000259" key="3">
    <source>
        <dbReference type="Pfam" id="PF13427"/>
    </source>
</evidence>
<name>U1X6U7_ANEAE</name>
<feature type="coiled-coil region" evidence="2">
    <location>
        <begin position="63"/>
        <end position="90"/>
    </location>
</feature>
<dbReference type="Proteomes" id="UP000016511">
    <property type="component" value="Unassembled WGS sequence"/>
</dbReference>
<proteinExistence type="predicted"/>
<dbReference type="HOGENOM" id="CLU_082941_1_0_9"/>
<dbReference type="SUPFAM" id="SSF81301">
    <property type="entry name" value="Nucleotidyltransferase"/>
    <property type="match status" value="1"/>
</dbReference>
<protein>
    <recommendedName>
        <fullName evidence="3">Adenylyltransferase AadA C-terminal domain-containing protein</fullName>
    </recommendedName>
</protein>
<dbReference type="EMBL" id="AWSJ01000078">
    <property type="protein sequence ID" value="ERI10700.1"/>
    <property type="molecule type" value="Genomic_DNA"/>
</dbReference>
<dbReference type="eggNOG" id="COG1708">
    <property type="taxonomic scope" value="Bacteria"/>
</dbReference>
<dbReference type="InterPro" id="IPR043519">
    <property type="entry name" value="NT_sf"/>
</dbReference>
<dbReference type="InterPro" id="IPR025184">
    <property type="entry name" value="AadA_C"/>
</dbReference>
<keyword evidence="5" id="KW-1185">Reference proteome</keyword>
<keyword evidence="2" id="KW-0175">Coiled coil</keyword>
<sequence length="280" mass="32992">MKRSYFMDSKVSISVQNILSAYISLFHERIPNTLEGLYLHGSIALNAYINGSSDIDFIAIINRQLTEAEVKILSHTHQELKNKYKETEMDGCYLFWEDIGKKQTETKKCLYVNEGKIGWSNHVINPITWWILKNKGISIIGPDIASFHFDIDESDLANYVLNNMNTYWLNRINTIERFKRIAPLLPNKFLDQEIQWSITGMLRQFYTLREHEIISKVGAGKYAINYMPERWHNLIKEAISIQEGLDIRYYNSKKHRINDTIQCMNYILNYCNKMYKNQIK</sequence>
<dbReference type="AlphaFoldDB" id="U1X6U7"/>
<reference evidence="4 5" key="1">
    <citation type="submission" date="2013-08" db="EMBL/GenBank/DDBJ databases">
        <authorList>
            <person name="Weinstock G."/>
            <person name="Sodergren E."/>
            <person name="Wylie T."/>
            <person name="Fulton L."/>
            <person name="Fulton R."/>
            <person name="Fronick C."/>
            <person name="O'Laughlin M."/>
            <person name="Godfrey J."/>
            <person name="Miner T."/>
            <person name="Herter B."/>
            <person name="Appelbaum E."/>
            <person name="Cordes M."/>
            <person name="Lek S."/>
            <person name="Wollam A."/>
            <person name="Pepin K.H."/>
            <person name="Palsikar V.B."/>
            <person name="Mitreva M."/>
            <person name="Wilson R.K."/>
        </authorList>
    </citation>
    <scope>NUCLEOTIDE SEQUENCE [LARGE SCALE GENOMIC DNA]</scope>
    <source>
        <strain evidence="4 5">ATCC 12856</strain>
    </source>
</reference>
<feature type="domain" description="Adenylyltransferase AadA C-terminal" evidence="3">
    <location>
        <begin position="201"/>
        <end position="264"/>
    </location>
</feature>
<dbReference type="GO" id="GO:0016740">
    <property type="term" value="F:transferase activity"/>
    <property type="evidence" value="ECO:0007669"/>
    <property type="project" value="UniProtKB-KW"/>
</dbReference>
<organism evidence="4 5">
    <name type="scientific">Aneurinibacillus aneurinilyticus ATCC 12856</name>
    <dbReference type="NCBI Taxonomy" id="649747"/>
    <lineage>
        <taxon>Bacteria</taxon>
        <taxon>Bacillati</taxon>
        <taxon>Bacillota</taxon>
        <taxon>Bacilli</taxon>
        <taxon>Bacillales</taxon>
        <taxon>Paenibacillaceae</taxon>
        <taxon>Aneurinibacillus group</taxon>
        <taxon>Aneurinibacillus</taxon>
    </lineage>
</organism>
<evidence type="ECO:0000256" key="2">
    <source>
        <dbReference type="SAM" id="Coils"/>
    </source>
</evidence>
<dbReference type="PATRIC" id="fig|649747.3.peg.1093"/>
<accession>U1X6U7</accession>
<dbReference type="STRING" id="649747.HMPREF0083_01204"/>
<evidence type="ECO:0000313" key="5">
    <source>
        <dbReference type="Proteomes" id="UP000016511"/>
    </source>
</evidence>
<evidence type="ECO:0000313" key="4">
    <source>
        <dbReference type="EMBL" id="ERI10700.1"/>
    </source>
</evidence>